<feature type="non-terminal residue" evidence="1">
    <location>
        <position position="1"/>
    </location>
</feature>
<comment type="caution">
    <text evidence="1">The sequence shown here is derived from an EMBL/GenBank/DDBJ whole genome shotgun (WGS) entry which is preliminary data.</text>
</comment>
<organism evidence="1 2">
    <name type="scientific">Allacma fusca</name>
    <dbReference type="NCBI Taxonomy" id="39272"/>
    <lineage>
        <taxon>Eukaryota</taxon>
        <taxon>Metazoa</taxon>
        <taxon>Ecdysozoa</taxon>
        <taxon>Arthropoda</taxon>
        <taxon>Hexapoda</taxon>
        <taxon>Collembola</taxon>
        <taxon>Symphypleona</taxon>
        <taxon>Sminthuridae</taxon>
        <taxon>Allacma</taxon>
    </lineage>
</organism>
<keyword evidence="2" id="KW-1185">Reference proteome</keyword>
<reference evidence="1" key="1">
    <citation type="submission" date="2021-06" db="EMBL/GenBank/DDBJ databases">
        <authorList>
            <person name="Hodson N. C."/>
            <person name="Mongue J. A."/>
            <person name="Jaron S. K."/>
        </authorList>
    </citation>
    <scope>NUCLEOTIDE SEQUENCE</scope>
</reference>
<feature type="non-terminal residue" evidence="1">
    <location>
        <position position="170"/>
    </location>
</feature>
<dbReference type="EMBL" id="CAJVCH010543399">
    <property type="protein sequence ID" value="CAG7827410.1"/>
    <property type="molecule type" value="Genomic_DNA"/>
</dbReference>
<accession>A0A8J2L8W2</accession>
<evidence type="ECO:0000313" key="2">
    <source>
        <dbReference type="Proteomes" id="UP000708208"/>
    </source>
</evidence>
<protein>
    <submittedName>
        <fullName evidence="1">Uncharacterized protein</fullName>
    </submittedName>
</protein>
<dbReference type="AlphaFoldDB" id="A0A8J2L8W2"/>
<sequence>APQPDENPDITTTWAFYEHPTEAFMIDFDIAARVGWNRYHRCFFYYLGRKTKTGTVTSVKFSQYEGTQIREFISQILDQVAVHPTTGKAFNDLIPYFDKNPSRAHVSMEYDKRSELWTDPDLHLDTVRVRLVFKRVSGQYAILLNNKVSDAVSKRLKNWQGPQMTLALPA</sequence>
<proteinExistence type="predicted"/>
<evidence type="ECO:0000313" key="1">
    <source>
        <dbReference type="EMBL" id="CAG7827410.1"/>
    </source>
</evidence>
<name>A0A8J2L8W2_9HEXA</name>
<gene>
    <name evidence="1" type="ORF">AFUS01_LOCUS37400</name>
</gene>
<dbReference type="Proteomes" id="UP000708208">
    <property type="component" value="Unassembled WGS sequence"/>
</dbReference>